<keyword evidence="1" id="KW-0472">Membrane</keyword>
<evidence type="ECO:0000313" key="2">
    <source>
        <dbReference type="EMBL" id="TYP93427.1"/>
    </source>
</evidence>
<feature type="transmembrane region" description="Helical" evidence="1">
    <location>
        <begin position="53"/>
        <end position="72"/>
    </location>
</feature>
<keyword evidence="1" id="KW-0812">Transmembrane</keyword>
<accession>A0A5D3YL87</accession>
<sequence>MKDLENLEKEILTISVVKANLYGLLFMLPVAFIFGYPFYLLHGRLSISEWGTSNIIMFLTAVVVGVIVHELLHGITWARFSSKGFESIKFGVMWKMLTPYCHCKEPLTVRSYLWGAVVPAIALGFLPALAAIIIGSTGLLYFGTFFTIAAIGDFMIIYLLRNENKDDWVQDHPSKAGCIIYRETTVD</sequence>
<feature type="transmembrane region" description="Helical" evidence="1">
    <location>
        <begin position="112"/>
        <end position="134"/>
    </location>
</feature>
<keyword evidence="3" id="KW-1185">Reference proteome</keyword>
<dbReference type="AlphaFoldDB" id="A0A5D3YL87"/>
<reference evidence="2 3" key="1">
    <citation type="submission" date="2019-07" db="EMBL/GenBank/DDBJ databases">
        <title>Genomic Encyclopedia of Archaeal and Bacterial Type Strains, Phase II (KMG-II): from individual species to whole genera.</title>
        <authorList>
            <person name="Goeker M."/>
        </authorList>
    </citation>
    <scope>NUCLEOTIDE SEQUENCE [LARGE SCALE GENOMIC DNA]</scope>
    <source>
        <strain evidence="2 3">DSM 21935</strain>
    </source>
</reference>
<proteinExistence type="predicted"/>
<dbReference type="Pfam" id="PF11667">
    <property type="entry name" value="DUF3267"/>
    <property type="match status" value="1"/>
</dbReference>
<organism evidence="2 3">
    <name type="scientific">Fodinibius salinus</name>
    <dbReference type="NCBI Taxonomy" id="860790"/>
    <lineage>
        <taxon>Bacteria</taxon>
        <taxon>Pseudomonadati</taxon>
        <taxon>Balneolota</taxon>
        <taxon>Balneolia</taxon>
        <taxon>Balneolales</taxon>
        <taxon>Balneolaceae</taxon>
        <taxon>Fodinibius</taxon>
    </lineage>
</organism>
<protein>
    <submittedName>
        <fullName evidence="2">Putative zincin peptidase</fullName>
    </submittedName>
</protein>
<gene>
    <name evidence="2" type="ORF">LX73_1131</name>
</gene>
<dbReference type="OrthoDB" id="9789112at2"/>
<keyword evidence="1" id="KW-1133">Transmembrane helix</keyword>
<dbReference type="RefSeq" id="WP_148898494.1">
    <property type="nucleotide sequence ID" value="NZ_VNHY01000002.1"/>
</dbReference>
<comment type="caution">
    <text evidence="2">The sequence shown here is derived from an EMBL/GenBank/DDBJ whole genome shotgun (WGS) entry which is preliminary data.</text>
</comment>
<name>A0A5D3YL87_9BACT</name>
<dbReference type="EMBL" id="VNHY01000002">
    <property type="protein sequence ID" value="TYP93427.1"/>
    <property type="molecule type" value="Genomic_DNA"/>
</dbReference>
<dbReference type="InterPro" id="IPR021683">
    <property type="entry name" value="DUF3267"/>
</dbReference>
<feature type="transmembrane region" description="Helical" evidence="1">
    <location>
        <begin position="140"/>
        <end position="160"/>
    </location>
</feature>
<evidence type="ECO:0000256" key="1">
    <source>
        <dbReference type="SAM" id="Phobius"/>
    </source>
</evidence>
<feature type="transmembrane region" description="Helical" evidence="1">
    <location>
        <begin position="21"/>
        <end position="41"/>
    </location>
</feature>
<evidence type="ECO:0000313" key="3">
    <source>
        <dbReference type="Proteomes" id="UP000324595"/>
    </source>
</evidence>
<dbReference type="Proteomes" id="UP000324595">
    <property type="component" value="Unassembled WGS sequence"/>
</dbReference>